<dbReference type="Proteomes" id="UP000529861">
    <property type="component" value="Unassembled WGS sequence"/>
</dbReference>
<evidence type="ECO:0000313" key="1">
    <source>
        <dbReference type="EMBL" id="NNG67733.1"/>
    </source>
</evidence>
<dbReference type="Pfam" id="PF20505">
    <property type="entry name" value="DUF6731"/>
    <property type="match status" value="1"/>
</dbReference>
<accession>A0A7Y2PN30</accession>
<dbReference type="EMBL" id="JABEQB010000038">
    <property type="protein sequence ID" value="NNG67733.1"/>
    <property type="molecule type" value="Genomic_DNA"/>
</dbReference>
<organism evidence="1 2">
    <name type="scientific">Caldanaerobacter subterraneus</name>
    <dbReference type="NCBI Taxonomy" id="911092"/>
    <lineage>
        <taxon>Bacteria</taxon>
        <taxon>Bacillati</taxon>
        <taxon>Bacillota</taxon>
        <taxon>Clostridia</taxon>
        <taxon>Thermoanaerobacterales</taxon>
        <taxon>Thermoanaerobacteraceae</taxon>
        <taxon>Caldanaerobacter</taxon>
    </lineage>
</organism>
<name>A0A7Y2PN30_9THEO</name>
<gene>
    <name evidence="1" type="ORF">HKI81_11045</name>
</gene>
<dbReference type="AlphaFoldDB" id="A0A7Y2PN30"/>
<evidence type="ECO:0000313" key="2">
    <source>
        <dbReference type="Proteomes" id="UP000529861"/>
    </source>
</evidence>
<dbReference type="InterPro" id="IPR046618">
    <property type="entry name" value="DUF6731"/>
</dbReference>
<proteinExistence type="predicted"/>
<comment type="caution">
    <text evidence="1">The sequence shown here is derived from an EMBL/GenBank/DDBJ whole genome shotgun (WGS) entry which is preliminary data.</text>
</comment>
<sequence>MAITRKVKFEYFEVVYKLNDDQDQQPDRLFDFLRWIKKAQGLSLEGRTFDYYNERARLEKFYYNDVNDYWLLNFVRLRETNIPLIGKVDQEAEPIELDDDEFIGEDVSMLYDPKLKIVMLQRNIHSLGPSGIERYLNLLWGSKEEEIYLRPIYFPNSFEKARNSKICRKMIVRFALPDNFNESSIEDSPLKPIIQSFGKFNGIVGEIIISVGQSKKENLHRETIHETLEFIENNREIIKKAQLTIKKDEETEVEILDLFEDKLYDYLIFTLPNRQSLACEYVFQKMIEKYQERRSEIIKLVKRDE</sequence>
<dbReference type="RefSeq" id="WP_170271476.1">
    <property type="nucleotide sequence ID" value="NZ_JABEQB010000038.1"/>
</dbReference>
<protein>
    <submittedName>
        <fullName evidence="1">Uncharacterized protein</fullName>
    </submittedName>
</protein>
<reference evidence="1 2" key="1">
    <citation type="submission" date="2020-04" db="EMBL/GenBank/DDBJ databases">
        <title>Draft genome sequence of Caldanaerobacter sunterraneus. strain 1523vc isolated from Griffin hot spring, Kamchatka, Russia.</title>
        <authorList>
            <person name="Toshchakov S.V."/>
            <person name="Podosokorskaya O.A."/>
            <person name="Kublanov I.V."/>
            <person name="Korzhenkov A."/>
            <person name="Patrushev M.V."/>
        </authorList>
    </citation>
    <scope>NUCLEOTIDE SEQUENCE [LARGE SCALE GENOMIC DNA]</scope>
    <source>
        <strain evidence="1 2">1523vc</strain>
    </source>
</reference>